<dbReference type="Proteomes" id="UP000266340">
    <property type="component" value="Unassembled WGS sequence"/>
</dbReference>
<dbReference type="Gene3D" id="3.30.420.10">
    <property type="entry name" value="Ribonuclease H-like superfamily/Ribonuclease H"/>
    <property type="match status" value="1"/>
</dbReference>
<evidence type="ECO:0000313" key="6">
    <source>
        <dbReference type="Proteomes" id="UP000266340"/>
    </source>
</evidence>
<gene>
    <name evidence="5" type="ORF">D3H35_08710</name>
</gene>
<keyword evidence="1" id="KW-0540">Nuclease</keyword>
<dbReference type="AlphaFoldDB" id="A0A398CYF1"/>
<dbReference type="SMART" id="SM00479">
    <property type="entry name" value="EXOIII"/>
    <property type="match status" value="1"/>
</dbReference>
<dbReference type="PANTHER" id="PTHR30231:SF41">
    <property type="entry name" value="DNA POLYMERASE III SUBUNIT EPSILON"/>
    <property type="match status" value="1"/>
</dbReference>
<dbReference type="CDD" id="cd06127">
    <property type="entry name" value="DEDDh"/>
    <property type="match status" value="1"/>
</dbReference>
<evidence type="ECO:0000256" key="1">
    <source>
        <dbReference type="ARBA" id="ARBA00022722"/>
    </source>
</evidence>
<dbReference type="GO" id="GO:0003676">
    <property type="term" value="F:nucleic acid binding"/>
    <property type="evidence" value="ECO:0007669"/>
    <property type="project" value="InterPro"/>
</dbReference>
<accession>A0A398CYF1</accession>
<comment type="caution">
    <text evidence="5">The sequence shown here is derived from an EMBL/GenBank/DDBJ whole genome shotgun (WGS) entry which is preliminary data.</text>
</comment>
<proteinExistence type="predicted"/>
<dbReference type="InterPro" id="IPR036397">
    <property type="entry name" value="RNaseH_sf"/>
</dbReference>
<keyword evidence="2" id="KW-0378">Hydrolase</keyword>
<dbReference type="SUPFAM" id="SSF53098">
    <property type="entry name" value="Ribonuclease H-like"/>
    <property type="match status" value="1"/>
</dbReference>
<dbReference type="GO" id="GO:0045004">
    <property type="term" value="P:DNA replication proofreading"/>
    <property type="evidence" value="ECO:0007669"/>
    <property type="project" value="TreeGrafter"/>
</dbReference>
<evidence type="ECO:0000259" key="4">
    <source>
        <dbReference type="SMART" id="SM00479"/>
    </source>
</evidence>
<dbReference type="GO" id="GO:0008408">
    <property type="term" value="F:3'-5' exonuclease activity"/>
    <property type="evidence" value="ECO:0007669"/>
    <property type="project" value="TreeGrafter"/>
</dbReference>
<reference evidence="5 6" key="1">
    <citation type="submission" date="2018-09" db="EMBL/GenBank/DDBJ databases">
        <title>Cohnella cavernae sp. nov., isolated from a karst cave.</title>
        <authorList>
            <person name="Zhu H."/>
        </authorList>
    </citation>
    <scope>NUCLEOTIDE SEQUENCE [LARGE SCALE GENOMIC DNA]</scope>
    <source>
        <strain evidence="5 6">K2E09-144</strain>
    </source>
</reference>
<protein>
    <submittedName>
        <fullName evidence="5">3'-5' exonuclease</fullName>
    </submittedName>
</protein>
<dbReference type="FunFam" id="3.30.420.10:FF:000045">
    <property type="entry name" value="3'-5' exonuclease DinG"/>
    <property type="match status" value="1"/>
</dbReference>
<dbReference type="RefSeq" id="WP_119148700.1">
    <property type="nucleotide sequence ID" value="NZ_JBHSOV010000038.1"/>
</dbReference>
<name>A0A398CYF1_9BACL</name>
<dbReference type="GO" id="GO:0005829">
    <property type="term" value="C:cytosol"/>
    <property type="evidence" value="ECO:0007669"/>
    <property type="project" value="TreeGrafter"/>
</dbReference>
<organism evidence="5 6">
    <name type="scientific">Cohnella faecalis</name>
    <dbReference type="NCBI Taxonomy" id="2315694"/>
    <lineage>
        <taxon>Bacteria</taxon>
        <taxon>Bacillati</taxon>
        <taxon>Bacillota</taxon>
        <taxon>Bacilli</taxon>
        <taxon>Bacillales</taxon>
        <taxon>Paenibacillaceae</taxon>
        <taxon>Cohnella</taxon>
    </lineage>
</organism>
<evidence type="ECO:0000256" key="2">
    <source>
        <dbReference type="ARBA" id="ARBA00022801"/>
    </source>
</evidence>
<sequence>MKLPDITVLDFETSGLKPAADRVIEIAAIRVSGGEITTQFSTLVRFDGYLPAKVTELTGLTSAQLAKGMDEETAFRILNRVIGDSVIVAHNALFDLSFLHHTLLRLAGRSFRNSFIDTLTISRTRHAYPHTLTDMSKRYGIELNGAHRALADVVACWQLLEKLNEEQSVEPDMNRIGYLRKYGKPEWYPEQAKMESIELKYA</sequence>
<evidence type="ECO:0000313" key="5">
    <source>
        <dbReference type="EMBL" id="RIE04024.1"/>
    </source>
</evidence>
<dbReference type="InterPro" id="IPR012337">
    <property type="entry name" value="RNaseH-like_sf"/>
</dbReference>
<dbReference type="InterPro" id="IPR013520">
    <property type="entry name" value="Ribonucl_H"/>
</dbReference>
<dbReference type="OrthoDB" id="9804290at2"/>
<dbReference type="Pfam" id="PF00929">
    <property type="entry name" value="RNase_T"/>
    <property type="match status" value="1"/>
</dbReference>
<feature type="domain" description="Exonuclease" evidence="4">
    <location>
        <begin position="5"/>
        <end position="169"/>
    </location>
</feature>
<dbReference type="PANTHER" id="PTHR30231">
    <property type="entry name" value="DNA POLYMERASE III SUBUNIT EPSILON"/>
    <property type="match status" value="1"/>
</dbReference>
<dbReference type="EMBL" id="QXJM01000029">
    <property type="protein sequence ID" value="RIE04024.1"/>
    <property type="molecule type" value="Genomic_DNA"/>
</dbReference>
<keyword evidence="3 5" id="KW-0269">Exonuclease</keyword>
<evidence type="ECO:0000256" key="3">
    <source>
        <dbReference type="ARBA" id="ARBA00022839"/>
    </source>
</evidence>
<keyword evidence="6" id="KW-1185">Reference proteome</keyword>